<feature type="transmembrane region" description="Helical" evidence="10">
    <location>
        <begin position="12"/>
        <end position="35"/>
    </location>
</feature>
<evidence type="ECO:0000256" key="6">
    <source>
        <dbReference type="ARBA" id="ARBA00022692"/>
    </source>
</evidence>
<dbReference type="EMBL" id="QMBQ01000009">
    <property type="protein sequence ID" value="RAZ72865.1"/>
    <property type="molecule type" value="Genomic_DNA"/>
</dbReference>
<sequence length="465" mass="49618">MTKMPRSLAGRLRLGAIVGMVAALVVAGTAIALILERFIIGQIDQRLDGQIAALSTDLAKDASGLLTVGPALSGPPFDRPGSGWTWQIVGQDGRLASPSLPGQLSIPARRQGGRFQQLSGFSEWLGTVRSIGRPYPADGPGNDGEYLHWRILDVPFASGTVTIAATAPYAAIYAPLRETMFPLASALVVLGLLLIGAMMVQVRLGLRPLAQLRADLANVRAGIRTAVPKDQPSEIIPLVEELNSVLSENAEGLARARRHVANLAHGLKTPLAGLSLGLEGSSDREAPVMRAQLELMERLIRHHLARARAGALAGPPRASTNVSERLADITNMMATIYRDRHLRYEGPASSDLVVAVEPQDFDEIFGNVLDNASKWARSRVAIVASLGPRHVVIDVDDDGPGLDPVSIPEAMRPGKRIDEATPGYGFGLPIASELTQLYGGDIQLLKAELGGLRVRISLPRRQTAA</sequence>
<evidence type="ECO:0000256" key="4">
    <source>
        <dbReference type="ARBA" id="ARBA00022553"/>
    </source>
</evidence>
<dbReference type="InterPro" id="IPR003594">
    <property type="entry name" value="HATPase_dom"/>
</dbReference>
<dbReference type="InterPro" id="IPR050428">
    <property type="entry name" value="TCS_sensor_his_kinase"/>
</dbReference>
<dbReference type="Gene3D" id="1.10.287.130">
    <property type="match status" value="1"/>
</dbReference>
<keyword evidence="9 10" id="KW-0472">Membrane</keyword>
<evidence type="ECO:0000256" key="1">
    <source>
        <dbReference type="ARBA" id="ARBA00000085"/>
    </source>
</evidence>
<proteinExistence type="predicted"/>
<keyword evidence="5" id="KW-0808">Transferase</keyword>
<dbReference type="InterPro" id="IPR036890">
    <property type="entry name" value="HATPase_C_sf"/>
</dbReference>
<keyword evidence="6 10" id="KW-0812">Transmembrane</keyword>
<dbReference type="Gene3D" id="3.30.565.10">
    <property type="entry name" value="Histidine kinase-like ATPase, C-terminal domain"/>
    <property type="match status" value="1"/>
</dbReference>
<dbReference type="PANTHER" id="PTHR45436:SF5">
    <property type="entry name" value="SENSOR HISTIDINE KINASE TRCS"/>
    <property type="match status" value="1"/>
</dbReference>
<accession>A0A330GJD0</accession>
<comment type="caution">
    <text evidence="12">The sequence shown here is derived from an EMBL/GenBank/DDBJ whole genome shotgun (WGS) entry which is preliminary data.</text>
</comment>
<dbReference type="GO" id="GO:0000155">
    <property type="term" value="F:phosphorelay sensor kinase activity"/>
    <property type="evidence" value="ECO:0007669"/>
    <property type="project" value="InterPro"/>
</dbReference>
<evidence type="ECO:0000256" key="7">
    <source>
        <dbReference type="ARBA" id="ARBA00022777"/>
    </source>
</evidence>
<name>A0A330GJD0_9HYPH</name>
<dbReference type="SMART" id="SM00387">
    <property type="entry name" value="HATPase_c"/>
    <property type="match status" value="1"/>
</dbReference>
<evidence type="ECO:0000256" key="8">
    <source>
        <dbReference type="ARBA" id="ARBA00022989"/>
    </source>
</evidence>
<keyword evidence="7 12" id="KW-0418">Kinase</keyword>
<dbReference type="PROSITE" id="PS50109">
    <property type="entry name" value="HIS_KIN"/>
    <property type="match status" value="1"/>
</dbReference>
<dbReference type="InterPro" id="IPR003661">
    <property type="entry name" value="HisK_dim/P_dom"/>
</dbReference>
<protein>
    <recommendedName>
        <fullName evidence="3">histidine kinase</fullName>
        <ecNumber evidence="3">2.7.13.3</ecNumber>
    </recommendedName>
</protein>
<evidence type="ECO:0000313" key="12">
    <source>
        <dbReference type="EMBL" id="RAZ72865.1"/>
    </source>
</evidence>
<dbReference type="PANTHER" id="PTHR45436">
    <property type="entry name" value="SENSOR HISTIDINE KINASE YKOH"/>
    <property type="match status" value="1"/>
</dbReference>
<reference evidence="12 13" key="1">
    <citation type="submission" date="2018-07" db="EMBL/GenBank/DDBJ databases">
        <title>Diversity of Mesorhizobium strains in Brazil.</title>
        <authorList>
            <person name="Helene L.C.F."/>
            <person name="Dall'Agnol R."/>
            <person name="Delamuta J.R.M."/>
            <person name="Hungria M."/>
        </authorList>
    </citation>
    <scope>NUCLEOTIDE SEQUENCE [LARGE SCALE GENOMIC DNA]</scope>
    <source>
        <strain evidence="12 13">CNPSo 3140</strain>
    </source>
</reference>
<evidence type="ECO:0000259" key="11">
    <source>
        <dbReference type="PROSITE" id="PS50109"/>
    </source>
</evidence>
<dbReference type="InterPro" id="IPR004358">
    <property type="entry name" value="Sig_transdc_His_kin-like_C"/>
</dbReference>
<dbReference type="OrthoDB" id="9809567at2"/>
<dbReference type="InterPro" id="IPR005467">
    <property type="entry name" value="His_kinase_dom"/>
</dbReference>
<evidence type="ECO:0000313" key="13">
    <source>
        <dbReference type="Proteomes" id="UP000251956"/>
    </source>
</evidence>
<dbReference type="Pfam" id="PF02518">
    <property type="entry name" value="HATPase_c"/>
    <property type="match status" value="1"/>
</dbReference>
<dbReference type="SUPFAM" id="SSF55874">
    <property type="entry name" value="ATPase domain of HSP90 chaperone/DNA topoisomerase II/histidine kinase"/>
    <property type="match status" value="1"/>
</dbReference>
<organism evidence="12 13">
    <name type="scientific">Mesorhizobium atlanticum</name>
    <dbReference type="NCBI Taxonomy" id="2233532"/>
    <lineage>
        <taxon>Bacteria</taxon>
        <taxon>Pseudomonadati</taxon>
        <taxon>Pseudomonadota</taxon>
        <taxon>Alphaproteobacteria</taxon>
        <taxon>Hyphomicrobiales</taxon>
        <taxon>Phyllobacteriaceae</taxon>
        <taxon>Mesorhizobium</taxon>
    </lineage>
</organism>
<comment type="subcellular location">
    <subcellularLocation>
        <location evidence="2">Membrane</location>
    </subcellularLocation>
</comment>
<evidence type="ECO:0000256" key="10">
    <source>
        <dbReference type="SAM" id="Phobius"/>
    </source>
</evidence>
<gene>
    <name evidence="12" type="ORF">DPM35_26040</name>
</gene>
<dbReference type="InterPro" id="IPR036097">
    <property type="entry name" value="HisK_dim/P_sf"/>
</dbReference>
<evidence type="ECO:0000256" key="3">
    <source>
        <dbReference type="ARBA" id="ARBA00012438"/>
    </source>
</evidence>
<evidence type="ECO:0000256" key="9">
    <source>
        <dbReference type="ARBA" id="ARBA00023136"/>
    </source>
</evidence>
<dbReference type="SUPFAM" id="SSF47384">
    <property type="entry name" value="Homodimeric domain of signal transducing histidine kinase"/>
    <property type="match status" value="1"/>
</dbReference>
<comment type="catalytic activity">
    <reaction evidence="1">
        <text>ATP + protein L-histidine = ADP + protein N-phospho-L-histidine.</text>
        <dbReference type="EC" id="2.7.13.3"/>
    </reaction>
</comment>
<keyword evidence="4" id="KW-0597">Phosphoprotein</keyword>
<feature type="transmembrane region" description="Helical" evidence="10">
    <location>
        <begin position="154"/>
        <end position="174"/>
    </location>
</feature>
<feature type="domain" description="Histidine kinase" evidence="11">
    <location>
        <begin position="262"/>
        <end position="462"/>
    </location>
</feature>
<evidence type="ECO:0000256" key="5">
    <source>
        <dbReference type="ARBA" id="ARBA00022679"/>
    </source>
</evidence>
<evidence type="ECO:0000256" key="2">
    <source>
        <dbReference type="ARBA" id="ARBA00004370"/>
    </source>
</evidence>
<dbReference type="Proteomes" id="UP000251956">
    <property type="component" value="Unassembled WGS sequence"/>
</dbReference>
<dbReference type="AlphaFoldDB" id="A0A330GJD0"/>
<feature type="transmembrane region" description="Helical" evidence="10">
    <location>
        <begin position="180"/>
        <end position="200"/>
    </location>
</feature>
<dbReference type="EC" id="2.7.13.3" evidence="3"/>
<dbReference type="GO" id="GO:0005886">
    <property type="term" value="C:plasma membrane"/>
    <property type="evidence" value="ECO:0007669"/>
    <property type="project" value="TreeGrafter"/>
</dbReference>
<keyword evidence="13" id="KW-1185">Reference proteome</keyword>
<keyword evidence="8 10" id="KW-1133">Transmembrane helix</keyword>
<dbReference type="PRINTS" id="PR00344">
    <property type="entry name" value="BCTRLSENSOR"/>
</dbReference>
<dbReference type="CDD" id="cd00082">
    <property type="entry name" value="HisKA"/>
    <property type="match status" value="1"/>
</dbReference>